<comment type="caution">
    <text evidence="8">The sequence shown here is derived from an EMBL/GenBank/DDBJ whole genome shotgun (WGS) entry which is preliminary data.</text>
</comment>
<dbReference type="InterPro" id="IPR036291">
    <property type="entry name" value="NAD(P)-bd_dom_sf"/>
</dbReference>
<comment type="catalytic activity">
    <reaction evidence="6">
        <text>2,5-dichlorocyclohexa-2,5-dien-1,4-diol + NAD(+) = 2,5-dichlorohydroquinone + NADH + H(+)</text>
        <dbReference type="Rhea" id="RHEA:15741"/>
        <dbReference type="ChEBI" id="CHEBI:15378"/>
        <dbReference type="ChEBI" id="CHEBI:27545"/>
        <dbReference type="ChEBI" id="CHEBI:28975"/>
        <dbReference type="ChEBI" id="CHEBI:57540"/>
        <dbReference type="ChEBI" id="CHEBI:57945"/>
    </reaction>
</comment>
<dbReference type="AlphaFoldDB" id="A0A7W6FST5"/>
<keyword evidence="3" id="KW-0520">NAD</keyword>
<dbReference type="PRINTS" id="PR00080">
    <property type="entry name" value="SDRFAMILY"/>
</dbReference>
<dbReference type="FunFam" id="3.40.50.720:FF:000084">
    <property type="entry name" value="Short-chain dehydrogenase reductase"/>
    <property type="match status" value="1"/>
</dbReference>
<feature type="domain" description="Ketoreductase" evidence="7">
    <location>
        <begin position="8"/>
        <end position="183"/>
    </location>
</feature>
<gene>
    <name evidence="8" type="ORF">GGR43_004153</name>
</gene>
<organism evidence="8 9">
    <name type="scientific">Sphingobium jiangsuense</name>
    <dbReference type="NCBI Taxonomy" id="870476"/>
    <lineage>
        <taxon>Bacteria</taxon>
        <taxon>Pseudomonadati</taxon>
        <taxon>Pseudomonadota</taxon>
        <taxon>Alphaproteobacteria</taxon>
        <taxon>Sphingomonadales</taxon>
        <taxon>Sphingomonadaceae</taxon>
        <taxon>Sphingobium</taxon>
    </lineage>
</organism>
<reference evidence="8 9" key="1">
    <citation type="submission" date="2020-08" db="EMBL/GenBank/DDBJ databases">
        <title>Genomic Encyclopedia of Type Strains, Phase IV (KMG-IV): sequencing the most valuable type-strain genomes for metagenomic binning, comparative biology and taxonomic classification.</title>
        <authorList>
            <person name="Goeker M."/>
        </authorList>
    </citation>
    <scope>NUCLEOTIDE SEQUENCE [LARGE SCALE GENOMIC DNA]</scope>
    <source>
        <strain evidence="8 9">DSM 26189</strain>
    </source>
</reference>
<dbReference type="PRINTS" id="PR00081">
    <property type="entry name" value="GDHRDH"/>
</dbReference>
<dbReference type="Proteomes" id="UP000571950">
    <property type="component" value="Unassembled WGS sequence"/>
</dbReference>
<dbReference type="SMART" id="SM00822">
    <property type="entry name" value="PKS_KR"/>
    <property type="match status" value="1"/>
</dbReference>
<comment type="similarity">
    <text evidence="1">Belongs to the short-chain dehydrogenases/reductases (SDR) family.</text>
</comment>
<name>A0A7W6FST5_9SPHN</name>
<dbReference type="RefSeq" id="WP_188073688.1">
    <property type="nucleotide sequence ID" value="NZ_BSPS01000017.1"/>
</dbReference>
<dbReference type="InterPro" id="IPR002347">
    <property type="entry name" value="SDR_fam"/>
</dbReference>
<sequence>MSNQFHGKSAVITGGANGIGEATARLLASRGAHVVIADLNDDRGTALADELGGAYVRTDVTREQDVEAAVAQAMHRCGRLDVMVNSAGVLGAIGSITEIRAEDWTRTVQIMLDGVFFGVKHASRAMKDRRSGSIISLSSVAGTKGGMGPHCYTAVKHAVVGLTRSAASELSPLGIRINAIGPGVTVTPLIDHLRGGREAAIEAAVAASPLGTACEASEIAATIVFLASDEACHITGQIIVVDSGLSVAGQAPPAHHSAPAGFASSSLPQ</sequence>
<evidence type="ECO:0000259" key="7">
    <source>
        <dbReference type="SMART" id="SM00822"/>
    </source>
</evidence>
<evidence type="ECO:0000256" key="4">
    <source>
        <dbReference type="ARBA" id="ARBA00023098"/>
    </source>
</evidence>
<dbReference type="EMBL" id="JACIDT010000023">
    <property type="protein sequence ID" value="MBB3928409.1"/>
    <property type="molecule type" value="Genomic_DNA"/>
</dbReference>
<dbReference type="SUPFAM" id="SSF51735">
    <property type="entry name" value="NAD(P)-binding Rossmann-fold domains"/>
    <property type="match status" value="1"/>
</dbReference>
<dbReference type="PANTHER" id="PTHR43180">
    <property type="entry name" value="3-OXOACYL-(ACYL-CARRIER-PROTEIN) REDUCTASE (AFU_ORTHOLOGUE AFUA_6G11210)"/>
    <property type="match status" value="1"/>
</dbReference>
<evidence type="ECO:0000313" key="8">
    <source>
        <dbReference type="EMBL" id="MBB3928409.1"/>
    </source>
</evidence>
<proteinExistence type="inferred from homology"/>
<keyword evidence="5" id="KW-0753">Steroid metabolism</keyword>
<keyword evidence="9" id="KW-1185">Reference proteome</keyword>
<dbReference type="Gene3D" id="3.40.50.720">
    <property type="entry name" value="NAD(P)-binding Rossmann-like Domain"/>
    <property type="match status" value="1"/>
</dbReference>
<dbReference type="GO" id="GO:0008202">
    <property type="term" value="P:steroid metabolic process"/>
    <property type="evidence" value="ECO:0007669"/>
    <property type="project" value="UniProtKB-KW"/>
</dbReference>
<evidence type="ECO:0000313" key="9">
    <source>
        <dbReference type="Proteomes" id="UP000571950"/>
    </source>
</evidence>
<accession>A0A7W6FST5</accession>
<dbReference type="InterPro" id="IPR057326">
    <property type="entry name" value="KR_dom"/>
</dbReference>
<keyword evidence="2" id="KW-0560">Oxidoreductase</keyword>
<evidence type="ECO:0000256" key="5">
    <source>
        <dbReference type="ARBA" id="ARBA00023221"/>
    </source>
</evidence>
<evidence type="ECO:0000256" key="2">
    <source>
        <dbReference type="ARBA" id="ARBA00023002"/>
    </source>
</evidence>
<protein>
    <submittedName>
        <fullName evidence="8">NAD(P)-dependent dehydrogenase (Short-subunit alcohol dehydrogenase family)</fullName>
    </submittedName>
</protein>
<evidence type="ECO:0000256" key="1">
    <source>
        <dbReference type="ARBA" id="ARBA00006484"/>
    </source>
</evidence>
<dbReference type="GO" id="GO:0016491">
    <property type="term" value="F:oxidoreductase activity"/>
    <property type="evidence" value="ECO:0007669"/>
    <property type="project" value="UniProtKB-KW"/>
</dbReference>
<keyword evidence="4" id="KW-0443">Lipid metabolism</keyword>
<dbReference type="PANTHER" id="PTHR43180:SF28">
    <property type="entry name" value="NAD(P)-BINDING ROSSMANN-FOLD SUPERFAMILY PROTEIN"/>
    <property type="match status" value="1"/>
</dbReference>
<evidence type="ECO:0000256" key="3">
    <source>
        <dbReference type="ARBA" id="ARBA00023027"/>
    </source>
</evidence>
<dbReference type="Pfam" id="PF13561">
    <property type="entry name" value="adh_short_C2"/>
    <property type="match status" value="1"/>
</dbReference>
<evidence type="ECO:0000256" key="6">
    <source>
        <dbReference type="ARBA" id="ARBA00051383"/>
    </source>
</evidence>